<evidence type="ECO:0000256" key="9">
    <source>
        <dbReference type="ARBA" id="ARBA00023136"/>
    </source>
</evidence>
<dbReference type="SMART" id="SM00382">
    <property type="entry name" value="AAA"/>
    <property type="match status" value="1"/>
</dbReference>
<dbReference type="AlphaFoldDB" id="A0A839ZGH7"/>
<evidence type="ECO:0000313" key="12">
    <source>
        <dbReference type="Proteomes" id="UP000533469"/>
    </source>
</evidence>
<reference evidence="11 12" key="1">
    <citation type="submission" date="2020-08" db="EMBL/GenBank/DDBJ databases">
        <title>Genomic Encyclopedia of Type Strains, Phase IV (KMG-IV): sequencing the most valuable type-strain genomes for metagenomic binning, comparative biology and taxonomic classification.</title>
        <authorList>
            <person name="Goeker M."/>
        </authorList>
    </citation>
    <scope>NUCLEOTIDE SEQUENCE [LARGE SCALE GENOMIC DNA]</scope>
    <source>
        <strain evidence="11 12">DSM 5895</strain>
    </source>
</reference>
<dbReference type="InterPro" id="IPR003593">
    <property type="entry name" value="AAA+_ATPase"/>
</dbReference>
<keyword evidence="2" id="KW-0813">Transport</keyword>
<dbReference type="PROSITE" id="PS00211">
    <property type="entry name" value="ABC_TRANSPORTER_1"/>
    <property type="match status" value="2"/>
</dbReference>
<dbReference type="PANTHER" id="PTHR43790:SF3">
    <property type="entry name" value="D-ALLOSE IMPORT ATP-BINDING PROTEIN ALSA-RELATED"/>
    <property type="match status" value="1"/>
</dbReference>
<feature type="domain" description="ABC transporter" evidence="10">
    <location>
        <begin position="18"/>
        <end position="255"/>
    </location>
</feature>
<dbReference type="CDD" id="cd03216">
    <property type="entry name" value="ABC_Carb_Monos_I"/>
    <property type="match status" value="1"/>
</dbReference>
<name>A0A839ZGH7_9HYPH</name>
<comment type="similarity">
    <text evidence="1">Belongs to the ABC transporter superfamily.</text>
</comment>
<keyword evidence="6" id="KW-0547">Nucleotide-binding</keyword>
<protein>
    <submittedName>
        <fullName evidence="11">ABC-type sugar transport system ATPase subunit</fullName>
    </submittedName>
</protein>
<evidence type="ECO:0000256" key="8">
    <source>
        <dbReference type="ARBA" id="ARBA00022967"/>
    </source>
</evidence>
<evidence type="ECO:0000256" key="7">
    <source>
        <dbReference type="ARBA" id="ARBA00022840"/>
    </source>
</evidence>
<evidence type="ECO:0000256" key="3">
    <source>
        <dbReference type="ARBA" id="ARBA00022475"/>
    </source>
</evidence>
<dbReference type="InterPro" id="IPR027417">
    <property type="entry name" value="P-loop_NTPase"/>
</dbReference>
<dbReference type="Pfam" id="PF00005">
    <property type="entry name" value="ABC_tran"/>
    <property type="match status" value="2"/>
</dbReference>
<keyword evidence="8" id="KW-1278">Translocase</keyword>
<evidence type="ECO:0000256" key="6">
    <source>
        <dbReference type="ARBA" id="ARBA00022741"/>
    </source>
</evidence>
<evidence type="ECO:0000259" key="10">
    <source>
        <dbReference type="PROSITE" id="PS50893"/>
    </source>
</evidence>
<dbReference type="GO" id="GO:0016887">
    <property type="term" value="F:ATP hydrolysis activity"/>
    <property type="evidence" value="ECO:0007669"/>
    <property type="project" value="InterPro"/>
</dbReference>
<feature type="domain" description="ABC transporter" evidence="10">
    <location>
        <begin position="266"/>
        <end position="510"/>
    </location>
</feature>
<dbReference type="Gene3D" id="3.40.50.300">
    <property type="entry name" value="P-loop containing nucleotide triphosphate hydrolases"/>
    <property type="match status" value="2"/>
</dbReference>
<dbReference type="InterPro" id="IPR050107">
    <property type="entry name" value="ABC_carbohydrate_import_ATPase"/>
</dbReference>
<evidence type="ECO:0000256" key="5">
    <source>
        <dbReference type="ARBA" id="ARBA00022737"/>
    </source>
</evidence>
<sequence>MSASDDAPSDDTRDDLALVATGIAKVYGATCALRSARLALRRGRVHALLGENGAGKSTLVKILVGAVTPDAGHIALAGAPVAFGSVTQAIRAGIVPIYQHLSLFPELSIHENLSAFALAAGGGLWTGRRLVDPARARGWLKEVGLDVDLAAPLGSLSLGERQLVEVARALSLDCRVLVLDEPTAALNADEADRLFAVVRRLCASGTAALFISHRFDEIEALADEVTVLRDGRTVIDAAPIGRHSREELTHAMLGAGVEAAPARLSERAAPVLVGRGLAAGRHGRGSLDVIVHAGEIVGLAGLIGSGALSLAATLGGAQAGPGELSVGDASFMPGDRRRAAALGIAYVPADRHAEGLFGALSARRNASVSGLGRLARLGWLRARAEAQMVDPLLRRLKLHPALPEAEAATFSGGNQQKLLIARGLAVPGLKAMVLLEPTRGVDVAARGVIHDAIREAAASGVAVLVATSDLDELMVLAHRYLVVREGTLAAELPRSAPRAALLAALSGSAAA</sequence>
<keyword evidence="7" id="KW-0067">ATP-binding</keyword>
<dbReference type="GO" id="GO:0005524">
    <property type="term" value="F:ATP binding"/>
    <property type="evidence" value="ECO:0007669"/>
    <property type="project" value="UniProtKB-KW"/>
</dbReference>
<keyword evidence="4 11" id="KW-0762">Sugar transport</keyword>
<keyword evidence="3" id="KW-1003">Cell membrane</keyword>
<dbReference type="InterPro" id="IPR003439">
    <property type="entry name" value="ABC_transporter-like_ATP-bd"/>
</dbReference>
<dbReference type="SUPFAM" id="SSF52540">
    <property type="entry name" value="P-loop containing nucleoside triphosphate hydrolases"/>
    <property type="match status" value="2"/>
</dbReference>
<organism evidence="11 12">
    <name type="scientific">Ancylobacter tetraedralis</name>
    <dbReference type="NCBI Taxonomy" id="217068"/>
    <lineage>
        <taxon>Bacteria</taxon>
        <taxon>Pseudomonadati</taxon>
        <taxon>Pseudomonadota</taxon>
        <taxon>Alphaproteobacteria</taxon>
        <taxon>Hyphomicrobiales</taxon>
        <taxon>Xanthobacteraceae</taxon>
        <taxon>Ancylobacter</taxon>
    </lineage>
</organism>
<evidence type="ECO:0000256" key="4">
    <source>
        <dbReference type="ARBA" id="ARBA00022597"/>
    </source>
</evidence>
<evidence type="ECO:0000256" key="1">
    <source>
        <dbReference type="ARBA" id="ARBA00005417"/>
    </source>
</evidence>
<keyword evidence="5" id="KW-0677">Repeat</keyword>
<evidence type="ECO:0000256" key="2">
    <source>
        <dbReference type="ARBA" id="ARBA00022448"/>
    </source>
</evidence>
<accession>A0A839ZGH7</accession>
<keyword evidence="12" id="KW-1185">Reference proteome</keyword>
<dbReference type="PANTHER" id="PTHR43790">
    <property type="entry name" value="CARBOHYDRATE TRANSPORT ATP-BINDING PROTEIN MG119-RELATED"/>
    <property type="match status" value="1"/>
</dbReference>
<dbReference type="EMBL" id="JACICD010000013">
    <property type="protein sequence ID" value="MBB3773665.1"/>
    <property type="molecule type" value="Genomic_DNA"/>
</dbReference>
<dbReference type="InterPro" id="IPR017871">
    <property type="entry name" value="ABC_transporter-like_CS"/>
</dbReference>
<gene>
    <name evidence="11" type="ORF">FHS55_004309</name>
</gene>
<dbReference type="RefSeq" id="WP_183191869.1">
    <property type="nucleotide sequence ID" value="NZ_JACICD010000013.1"/>
</dbReference>
<dbReference type="Proteomes" id="UP000533469">
    <property type="component" value="Unassembled WGS sequence"/>
</dbReference>
<evidence type="ECO:0000313" key="11">
    <source>
        <dbReference type="EMBL" id="MBB3773665.1"/>
    </source>
</evidence>
<dbReference type="PROSITE" id="PS50893">
    <property type="entry name" value="ABC_TRANSPORTER_2"/>
    <property type="match status" value="2"/>
</dbReference>
<comment type="caution">
    <text evidence="11">The sequence shown here is derived from an EMBL/GenBank/DDBJ whole genome shotgun (WGS) entry which is preliminary data.</text>
</comment>
<keyword evidence="9" id="KW-0472">Membrane</keyword>
<proteinExistence type="inferred from homology"/>